<sequence length="308" mass="35816">MKTAGLFIVATIRKGSGLTVHPPRERRPPGSPLSPSHRKLKPEFENHTFICDSFKGDGEELWYITHQYITHQYNTHQYITQYNTHQYITHQYNTHQYNTHQYNTHQYITHQYITHQYNTHQYNTHQYNTHQYITHQYITHQYITHQYITHQSHHPPVHHPPVHSPTSTTPISTSPTSTSPTSTTPTSTTKFTVHLYPFTSIDLELVPYDLILYCICSCKGFRVFQKVFDTECSKECPQHRSQPEQAAVHRVDLSVPRSWPCVCVVKQQVVDGSQHPPQPLNHRVIMTECRPSSGRLHDPLTQGHSPGR</sequence>
<protein>
    <submittedName>
        <fullName evidence="2">Uncharacterized protein</fullName>
    </submittedName>
</protein>
<evidence type="ECO:0000313" key="3">
    <source>
        <dbReference type="Proteomes" id="UP000747542"/>
    </source>
</evidence>
<dbReference type="AlphaFoldDB" id="A0A8J5TKF2"/>
<keyword evidence="3" id="KW-1185">Reference proteome</keyword>
<reference evidence="2" key="1">
    <citation type="journal article" date="2021" name="Sci. Adv.">
        <title>The American lobster genome reveals insights on longevity, neural, and immune adaptations.</title>
        <authorList>
            <person name="Polinski J.M."/>
            <person name="Zimin A.V."/>
            <person name="Clark K.F."/>
            <person name="Kohn A.B."/>
            <person name="Sadowski N."/>
            <person name="Timp W."/>
            <person name="Ptitsyn A."/>
            <person name="Khanna P."/>
            <person name="Romanova D.Y."/>
            <person name="Williams P."/>
            <person name="Greenwood S.J."/>
            <person name="Moroz L.L."/>
            <person name="Walt D.R."/>
            <person name="Bodnar A.G."/>
        </authorList>
    </citation>
    <scope>NUCLEOTIDE SEQUENCE</scope>
    <source>
        <strain evidence="2">GMGI-L3</strain>
    </source>
</reference>
<name>A0A8J5TKF2_HOMAM</name>
<feature type="region of interest" description="Disordered" evidence="1">
    <location>
        <begin position="150"/>
        <end position="187"/>
    </location>
</feature>
<feature type="region of interest" description="Disordered" evidence="1">
    <location>
        <begin position="17"/>
        <end position="39"/>
    </location>
</feature>
<evidence type="ECO:0000256" key="1">
    <source>
        <dbReference type="SAM" id="MobiDB-lite"/>
    </source>
</evidence>
<evidence type="ECO:0000313" key="2">
    <source>
        <dbReference type="EMBL" id="KAG7176205.1"/>
    </source>
</evidence>
<dbReference type="Proteomes" id="UP000747542">
    <property type="component" value="Unassembled WGS sequence"/>
</dbReference>
<accession>A0A8J5TKF2</accession>
<gene>
    <name evidence="2" type="ORF">Hamer_G026248</name>
</gene>
<feature type="compositionally biased region" description="Basic residues" evidence="1">
    <location>
        <begin position="151"/>
        <end position="161"/>
    </location>
</feature>
<feature type="compositionally biased region" description="Low complexity" evidence="1">
    <location>
        <begin position="164"/>
        <end position="187"/>
    </location>
</feature>
<comment type="caution">
    <text evidence="2">The sequence shown here is derived from an EMBL/GenBank/DDBJ whole genome shotgun (WGS) entry which is preliminary data.</text>
</comment>
<organism evidence="2 3">
    <name type="scientific">Homarus americanus</name>
    <name type="common">American lobster</name>
    <dbReference type="NCBI Taxonomy" id="6706"/>
    <lineage>
        <taxon>Eukaryota</taxon>
        <taxon>Metazoa</taxon>
        <taxon>Ecdysozoa</taxon>
        <taxon>Arthropoda</taxon>
        <taxon>Crustacea</taxon>
        <taxon>Multicrustacea</taxon>
        <taxon>Malacostraca</taxon>
        <taxon>Eumalacostraca</taxon>
        <taxon>Eucarida</taxon>
        <taxon>Decapoda</taxon>
        <taxon>Pleocyemata</taxon>
        <taxon>Astacidea</taxon>
        <taxon>Nephropoidea</taxon>
        <taxon>Nephropidae</taxon>
        <taxon>Homarus</taxon>
    </lineage>
</organism>
<dbReference type="EMBL" id="JAHLQT010003684">
    <property type="protein sequence ID" value="KAG7176205.1"/>
    <property type="molecule type" value="Genomic_DNA"/>
</dbReference>
<proteinExistence type="predicted"/>